<dbReference type="EMBL" id="FPAA01000022">
    <property type="protein sequence ID" value="SFT05183.1"/>
    <property type="molecule type" value="Genomic_DNA"/>
</dbReference>
<dbReference type="AlphaFoldDB" id="A0A1I6UUV3"/>
<keyword evidence="2" id="KW-1185">Reference proteome</keyword>
<reference evidence="2" key="1">
    <citation type="submission" date="2016-10" db="EMBL/GenBank/DDBJ databases">
        <authorList>
            <person name="Varghese N."/>
            <person name="Submissions S."/>
        </authorList>
    </citation>
    <scope>NUCLEOTIDE SEQUENCE [LARGE SCALE GENOMIC DNA]</scope>
    <source>
        <strain evidence="2">DSM 45789</strain>
    </source>
</reference>
<evidence type="ECO:0000313" key="1">
    <source>
        <dbReference type="EMBL" id="SFT05183.1"/>
    </source>
</evidence>
<protein>
    <submittedName>
        <fullName evidence="1">Uncharacterized protein</fullName>
    </submittedName>
</protein>
<accession>A0A1I6UUV3</accession>
<dbReference type="RefSeq" id="WP_091839927.1">
    <property type="nucleotide sequence ID" value="NZ_FPAA01000022.1"/>
</dbReference>
<organism evidence="1 2">
    <name type="scientific">Marininema halotolerans</name>
    <dbReference type="NCBI Taxonomy" id="1155944"/>
    <lineage>
        <taxon>Bacteria</taxon>
        <taxon>Bacillati</taxon>
        <taxon>Bacillota</taxon>
        <taxon>Bacilli</taxon>
        <taxon>Bacillales</taxon>
        <taxon>Thermoactinomycetaceae</taxon>
        <taxon>Marininema</taxon>
    </lineage>
</organism>
<name>A0A1I6UUV3_9BACL</name>
<proteinExistence type="predicted"/>
<dbReference type="Proteomes" id="UP000198660">
    <property type="component" value="Unassembled WGS sequence"/>
</dbReference>
<gene>
    <name evidence="1" type="ORF">SAMN05444972_1224</name>
</gene>
<evidence type="ECO:0000313" key="2">
    <source>
        <dbReference type="Proteomes" id="UP000198660"/>
    </source>
</evidence>
<sequence length="102" mass="11270">MAEIRFLSRNRTNTFRLVVIYRTPEGNLILQTQEIPPLKARVMAIPESSTTISITVARVVVQASQDKALFNIESQTLLATAGTVNIVAAPKRIIVDKPLLRA</sequence>